<reference evidence="2" key="1">
    <citation type="submission" date="2018-02" db="EMBL/GenBank/DDBJ databases">
        <authorList>
            <person name="Clavel T."/>
            <person name="Strowig T."/>
        </authorList>
    </citation>
    <scope>NUCLEOTIDE SEQUENCE [LARGE SCALE GENOMIC DNA]</scope>
    <source>
        <strain evidence="2">DSM 103720</strain>
    </source>
</reference>
<name>A0A2V1IJM8_9BACT</name>
<comment type="caution">
    <text evidence="1">The sequence shown here is derived from an EMBL/GenBank/DDBJ whole genome shotgun (WGS) entry which is preliminary data.</text>
</comment>
<protein>
    <submittedName>
        <fullName evidence="1">Uncharacterized protein</fullName>
    </submittedName>
</protein>
<sequence>MVTRKLIDALYRKYNRPPASTDELNFSLLFDYALENHGIVIDEDDLFIGSVDPSSPFARIPLRHIHEIFEFENQIAIVLRNSIVFLSKSDSKVNVHLRMEKTSVWSRIKDSLLYRD</sequence>
<dbReference type="GeneID" id="82526273"/>
<gene>
    <name evidence="1" type="ORF">C5O23_07935</name>
</gene>
<dbReference type="RefSeq" id="WP_107032410.1">
    <property type="nucleotide sequence ID" value="NZ_CAOLYA010000007.1"/>
</dbReference>
<dbReference type="EMBL" id="PUEC01000016">
    <property type="protein sequence ID" value="PWB02030.1"/>
    <property type="molecule type" value="Genomic_DNA"/>
</dbReference>
<accession>A0A2V1IJM8</accession>
<dbReference type="AlphaFoldDB" id="A0A2V1IJM8"/>
<evidence type="ECO:0000313" key="1">
    <source>
        <dbReference type="EMBL" id="PWB02030.1"/>
    </source>
</evidence>
<organism evidence="1 2">
    <name type="scientific">Duncaniella muris</name>
    <dbReference type="NCBI Taxonomy" id="2094150"/>
    <lineage>
        <taxon>Bacteria</taxon>
        <taxon>Pseudomonadati</taxon>
        <taxon>Bacteroidota</taxon>
        <taxon>Bacteroidia</taxon>
        <taxon>Bacteroidales</taxon>
        <taxon>Muribaculaceae</taxon>
        <taxon>Duncaniella</taxon>
    </lineage>
</organism>
<evidence type="ECO:0000313" key="2">
    <source>
        <dbReference type="Proteomes" id="UP000244905"/>
    </source>
</evidence>
<dbReference type="Proteomes" id="UP000244905">
    <property type="component" value="Unassembled WGS sequence"/>
</dbReference>
<keyword evidence="2" id="KW-1185">Reference proteome</keyword>
<proteinExistence type="predicted"/>